<dbReference type="Proteomes" id="UP000215914">
    <property type="component" value="Unassembled WGS sequence"/>
</dbReference>
<proteinExistence type="predicted"/>
<evidence type="ECO:0000313" key="2">
    <source>
        <dbReference type="Proteomes" id="UP000215914"/>
    </source>
</evidence>
<name>A0A9K3DS13_HELAN</name>
<comment type="caution">
    <text evidence="1">The sequence shown here is derived from an EMBL/GenBank/DDBJ whole genome shotgun (WGS) entry which is preliminary data.</text>
</comment>
<protein>
    <submittedName>
        <fullName evidence="1">Uncharacterized protein</fullName>
    </submittedName>
</protein>
<accession>A0A9K3DS13</accession>
<keyword evidence="2" id="KW-1185">Reference proteome</keyword>
<organism evidence="1 2">
    <name type="scientific">Helianthus annuus</name>
    <name type="common">Common sunflower</name>
    <dbReference type="NCBI Taxonomy" id="4232"/>
    <lineage>
        <taxon>Eukaryota</taxon>
        <taxon>Viridiplantae</taxon>
        <taxon>Streptophyta</taxon>
        <taxon>Embryophyta</taxon>
        <taxon>Tracheophyta</taxon>
        <taxon>Spermatophyta</taxon>
        <taxon>Magnoliopsida</taxon>
        <taxon>eudicotyledons</taxon>
        <taxon>Gunneridae</taxon>
        <taxon>Pentapetalae</taxon>
        <taxon>asterids</taxon>
        <taxon>campanulids</taxon>
        <taxon>Asterales</taxon>
        <taxon>Asteraceae</taxon>
        <taxon>Asteroideae</taxon>
        <taxon>Heliantheae alliance</taxon>
        <taxon>Heliantheae</taxon>
        <taxon>Helianthus</taxon>
    </lineage>
</organism>
<dbReference type="EMBL" id="MNCJ02000331">
    <property type="protein sequence ID" value="KAF5759096.1"/>
    <property type="molecule type" value="Genomic_DNA"/>
</dbReference>
<reference evidence="1" key="1">
    <citation type="journal article" date="2017" name="Nature">
        <title>The sunflower genome provides insights into oil metabolism, flowering and Asterid evolution.</title>
        <authorList>
            <person name="Badouin H."/>
            <person name="Gouzy J."/>
            <person name="Grassa C.J."/>
            <person name="Murat F."/>
            <person name="Staton S.E."/>
            <person name="Cottret L."/>
            <person name="Lelandais-Briere C."/>
            <person name="Owens G.L."/>
            <person name="Carrere S."/>
            <person name="Mayjonade B."/>
            <person name="Legrand L."/>
            <person name="Gill N."/>
            <person name="Kane N.C."/>
            <person name="Bowers J.E."/>
            <person name="Hubner S."/>
            <person name="Bellec A."/>
            <person name="Berard A."/>
            <person name="Berges H."/>
            <person name="Blanchet N."/>
            <person name="Boniface M.C."/>
            <person name="Brunel D."/>
            <person name="Catrice O."/>
            <person name="Chaidir N."/>
            <person name="Claudel C."/>
            <person name="Donnadieu C."/>
            <person name="Faraut T."/>
            <person name="Fievet G."/>
            <person name="Helmstetter N."/>
            <person name="King M."/>
            <person name="Knapp S.J."/>
            <person name="Lai Z."/>
            <person name="Le Paslier M.C."/>
            <person name="Lippi Y."/>
            <person name="Lorenzon L."/>
            <person name="Mandel J.R."/>
            <person name="Marage G."/>
            <person name="Marchand G."/>
            <person name="Marquand E."/>
            <person name="Bret-Mestries E."/>
            <person name="Morien E."/>
            <person name="Nambeesan S."/>
            <person name="Nguyen T."/>
            <person name="Pegot-Espagnet P."/>
            <person name="Pouilly N."/>
            <person name="Raftis F."/>
            <person name="Sallet E."/>
            <person name="Schiex T."/>
            <person name="Thomas J."/>
            <person name="Vandecasteele C."/>
            <person name="Vares D."/>
            <person name="Vear F."/>
            <person name="Vautrin S."/>
            <person name="Crespi M."/>
            <person name="Mangin B."/>
            <person name="Burke J.M."/>
            <person name="Salse J."/>
            <person name="Munos S."/>
            <person name="Vincourt P."/>
            <person name="Rieseberg L.H."/>
            <person name="Langlade N.B."/>
        </authorList>
    </citation>
    <scope>NUCLEOTIDE SEQUENCE</scope>
    <source>
        <tissue evidence="1">Leaves</tissue>
    </source>
</reference>
<reference evidence="1" key="2">
    <citation type="submission" date="2020-06" db="EMBL/GenBank/DDBJ databases">
        <title>Helianthus annuus Genome sequencing and assembly Release 2.</title>
        <authorList>
            <person name="Gouzy J."/>
            <person name="Langlade N."/>
            <person name="Munos S."/>
        </authorList>
    </citation>
    <scope>NUCLEOTIDE SEQUENCE</scope>
    <source>
        <tissue evidence="1">Leaves</tissue>
    </source>
</reference>
<sequence length="46" mass="5666">MWDVLSTCIYSYCRECKANPFNSFNCPLSSFIHNHDRFWRRYTSRL</sequence>
<evidence type="ECO:0000313" key="1">
    <source>
        <dbReference type="EMBL" id="KAF5759096.1"/>
    </source>
</evidence>
<dbReference type="AlphaFoldDB" id="A0A9K3DS13"/>
<dbReference type="Gramene" id="mRNA:HanXRQr2_Chr16g0737101">
    <property type="protein sequence ID" value="mRNA:HanXRQr2_Chr16g0737101"/>
    <property type="gene ID" value="HanXRQr2_Chr16g0737101"/>
</dbReference>
<gene>
    <name evidence="1" type="ORF">HanXRQr2_Chr16g0737101</name>
</gene>